<evidence type="ECO:0000256" key="10">
    <source>
        <dbReference type="ARBA" id="ARBA00023180"/>
    </source>
</evidence>
<evidence type="ECO:0000256" key="2">
    <source>
        <dbReference type="ARBA" id="ARBA00022475"/>
    </source>
</evidence>
<keyword evidence="7 12" id="KW-0297">G-protein coupled receptor</keyword>
<dbReference type="PRINTS" id="PR00237">
    <property type="entry name" value="GPCRRHODOPSN"/>
</dbReference>
<dbReference type="GO" id="GO:0004930">
    <property type="term" value="F:G protein-coupled receptor activity"/>
    <property type="evidence" value="ECO:0007669"/>
    <property type="project" value="UniProtKB-KW"/>
</dbReference>
<dbReference type="GO" id="GO:0004984">
    <property type="term" value="F:olfactory receptor activity"/>
    <property type="evidence" value="ECO:0007669"/>
    <property type="project" value="InterPro"/>
</dbReference>
<keyword evidence="5 13" id="KW-0552">Olfaction</keyword>
<evidence type="ECO:0000256" key="4">
    <source>
        <dbReference type="ARBA" id="ARBA00022692"/>
    </source>
</evidence>
<dbReference type="PROSITE" id="PS00237">
    <property type="entry name" value="G_PROTEIN_RECEP_F1_1"/>
    <property type="match status" value="1"/>
</dbReference>
<keyword evidence="16" id="KW-1185">Reference proteome</keyword>
<dbReference type="PROSITE" id="PS50262">
    <property type="entry name" value="G_PROTEIN_RECEP_F1_2"/>
    <property type="match status" value="1"/>
</dbReference>
<keyword evidence="6 13" id="KW-1133">Transmembrane helix</keyword>
<keyword evidence="11 12" id="KW-0807">Transducer</keyword>
<dbReference type="InterPro" id="IPR017452">
    <property type="entry name" value="GPCR_Rhodpsn_7TM"/>
</dbReference>
<comment type="similarity">
    <text evidence="12">Belongs to the G-protein coupled receptor 1 family.</text>
</comment>
<comment type="caution">
    <text evidence="15">The sequence shown here is derived from an EMBL/GenBank/DDBJ whole genome shotgun (WGS) entry which is preliminary data.</text>
</comment>
<keyword evidence="3 13" id="KW-0716">Sensory transduction</keyword>
<evidence type="ECO:0000256" key="7">
    <source>
        <dbReference type="ARBA" id="ARBA00023040"/>
    </source>
</evidence>
<evidence type="ECO:0000313" key="15">
    <source>
        <dbReference type="EMBL" id="DBA22902.1"/>
    </source>
</evidence>
<feature type="transmembrane region" description="Helical" evidence="13">
    <location>
        <begin position="136"/>
        <end position="160"/>
    </location>
</feature>
<keyword evidence="2 13" id="KW-1003">Cell membrane</keyword>
<dbReference type="SUPFAM" id="SSF81321">
    <property type="entry name" value="Family A G protein-coupled receptor-like"/>
    <property type="match status" value="1"/>
</dbReference>
<keyword evidence="8 13" id="KW-0472">Membrane</keyword>
<feature type="transmembrane region" description="Helical" evidence="13">
    <location>
        <begin position="90"/>
        <end position="115"/>
    </location>
</feature>
<evidence type="ECO:0000256" key="6">
    <source>
        <dbReference type="ARBA" id="ARBA00022989"/>
    </source>
</evidence>
<name>A0AAV3A8Y1_PYXAD</name>
<comment type="subcellular location">
    <subcellularLocation>
        <location evidence="1 13">Cell membrane</location>
        <topology evidence="1 13">Multi-pass membrane protein</topology>
    </subcellularLocation>
</comment>
<evidence type="ECO:0000259" key="14">
    <source>
        <dbReference type="PROSITE" id="PS50262"/>
    </source>
</evidence>
<protein>
    <recommendedName>
        <fullName evidence="13">Olfactory receptor</fullName>
    </recommendedName>
</protein>
<reference evidence="15" key="1">
    <citation type="thesis" date="2020" institute="ProQuest LLC" country="789 East Eisenhower Parkway, Ann Arbor, MI, USA">
        <title>Comparative Genomics and Chromosome Evolution.</title>
        <authorList>
            <person name="Mudd A.B."/>
        </authorList>
    </citation>
    <scope>NUCLEOTIDE SEQUENCE</scope>
    <source>
        <strain evidence="15">1538</strain>
        <tissue evidence="15">Blood</tissue>
    </source>
</reference>
<accession>A0AAV3A8Y1</accession>
<feature type="transmembrane region" description="Helical" evidence="13">
    <location>
        <begin position="236"/>
        <end position="259"/>
    </location>
</feature>
<keyword evidence="10" id="KW-0325">Glycoprotein</keyword>
<evidence type="ECO:0000256" key="11">
    <source>
        <dbReference type="ARBA" id="ARBA00023224"/>
    </source>
</evidence>
<dbReference type="EMBL" id="DYDO01000006">
    <property type="protein sequence ID" value="DBA22902.1"/>
    <property type="molecule type" value="Genomic_DNA"/>
</dbReference>
<evidence type="ECO:0000256" key="13">
    <source>
        <dbReference type="RuleBase" id="RU363047"/>
    </source>
</evidence>
<dbReference type="Proteomes" id="UP001181693">
    <property type="component" value="Unassembled WGS sequence"/>
</dbReference>
<dbReference type="PRINTS" id="PR00245">
    <property type="entry name" value="OLFACTORYR"/>
</dbReference>
<evidence type="ECO:0000256" key="9">
    <source>
        <dbReference type="ARBA" id="ARBA00023170"/>
    </source>
</evidence>
<proteinExistence type="inferred from homology"/>
<feature type="domain" description="G-protein coupled receptors family 1 profile" evidence="14">
    <location>
        <begin position="39"/>
        <end position="288"/>
    </location>
</feature>
<evidence type="ECO:0000256" key="5">
    <source>
        <dbReference type="ARBA" id="ARBA00022725"/>
    </source>
</evidence>
<evidence type="ECO:0000256" key="1">
    <source>
        <dbReference type="ARBA" id="ARBA00004651"/>
    </source>
</evidence>
<feature type="transmembrane region" description="Helical" evidence="13">
    <location>
        <begin position="271"/>
        <end position="290"/>
    </location>
</feature>
<feature type="transmembrane region" description="Helical" evidence="13">
    <location>
        <begin position="198"/>
        <end position="224"/>
    </location>
</feature>
<dbReference type="InterPro" id="IPR047132">
    <property type="entry name" value="Olfact_rcpt_6C-like"/>
</dbReference>
<dbReference type="PANTHER" id="PTHR26454">
    <property type="entry name" value="OLFACTORY RECEPTOR"/>
    <property type="match status" value="1"/>
</dbReference>
<evidence type="ECO:0000256" key="3">
    <source>
        <dbReference type="ARBA" id="ARBA00022606"/>
    </source>
</evidence>
<organism evidence="15 16">
    <name type="scientific">Pyxicephalus adspersus</name>
    <name type="common">African bullfrog</name>
    <dbReference type="NCBI Taxonomy" id="30357"/>
    <lineage>
        <taxon>Eukaryota</taxon>
        <taxon>Metazoa</taxon>
        <taxon>Chordata</taxon>
        <taxon>Craniata</taxon>
        <taxon>Vertebrata</taxon>
        <taxon>Euteleostomi</taxon>
        <taxon>Amphibia</taxon>
        <taxon>Batrachia</taxon>
        <taxon>Anura</taxon>
        <taxon>Neobatrachia</taxon>
        <taxon>Ranoidea</taxon>
        <taxon>Pyxicephalidae</taxon>
        <taxon>Pyxicephalinae</taxon>
        <taxon>Pyxicephalus</taxon>
    </lineage>
</organism>
<dbReference type="Gene3D" id="1.20.1070.10">
    <property type="entry name" value="Rhodopsin 7-helix transmembrane proteins"/>
    <property type="match status" value="1"/>
</dbReference>
<evidence type="ECO:0000256" key="8">
    <source>
        <dbReference type="ARBA" id="ARBA00023136"/>
    </source>
</evidence>
<dbReference type="InterPro" id="IPR000276">
    <property type="entry name" value="GPCR_Rhodpsn"/>
</dbReference>
<dbReference type="FunFam" id="1.20.1070.10:FF:000010">
    <property type="entry name" value="Olfactory receptor"/>
    <property type="match status" value="1"/>
</dbReference>
<keyword evidence="4 12" id="KW-0812">Transmembrane</keyword>
<dbReference type="GO" id="GO:0005886">
    <property type="term" value="C:plasma membrane"/>
    <property type="evidence" value="ECO:0007669"/>
    <property type="project" value="UniProtKB-SubCell"/>
</dbReference>
<keyword evidence="9 12" id="KW-0675">Receptor</keyword>
<dbReference type="Pfam" id="PF13853">
    <property type="entry name" value="7tm_4"/>
    <property type="match status" value="1"/>
</dbReference>
<evidence type="ECO:0000313" key="16">
    <source>
        <dbReference type="Proteomes" id="UP001181693"/>
    </source>
</evidence>
<evidence type="ECO:0000256" key="12">
    <source>
        <dbReference type="RuleBase" id="RU000688"/>
    </source>
</evidence>
<gene>
    <name evidence="15" type="ORF">GDO54_013890</name>
</gene>
<dbReference type="AlphaFoldDB" id="A0AAV3A8Y1"/>
<dbReference type="InterPro" id="IPR000725">
    <property type="entry name" value="Olfact_rcpt"/>
</dbReference>
<dbReference type="PANTHER" id="PTHR26454:SF18">
    <property type="entry name" value="OLFACTORY RECEPTOR 6C76"/>
    <property type="match status" value="1"/>
</dbReference>
<feature type="transmembrane region" description="Helical" evidence="13">
    <location>
        <begin position="24"/>
        <end position="46"/>
    </location>
</feature>
<feature type="transmembrane region" description="Helical" evidence="13">
    <location>
        <begin position="58"/>
        <end position="84"/>
    </location>
</feature>
<sequence length="312" mass="35666">MQYQSNMTEFILVAFSLNYDLDVILFHVFFLAYVVIIFGNLAIITVTCYDSRLHLPMYFFLGNISLLELSISSVVIPKLLAILLPFKKTITFVGCFVQCYFYFALGTADFMLLAVMSYDRYLAICNPLHYVNIMNWNTCLCLACFSWTGGFLIDLVPGFIKATMPFCKGNTINHFFCDSLPIMKLSCMDTTFLQLLDFFLFSFIILGSLFITIWTYMMIAITIFKIPTVSGRTKAFSTCISHLILVCLGYGGTIFLYIIPKGNYYMSYNKLVSIVTIFITPVLSPFIFCLRNNVVQVALEDMYVRLKKSVLE</sequence>